<dbReference type="EMBL" id="JACWMS010000006">
    <property type="protein sequence ID" value="MBD1322585.1"/>
    <property type="molecule type" value="Genomic_DNA"/>
</dbReference>
<dbReference type="InterPro" id="IPR036390">
    <property type="entry name" value="WH_DNA-bd_sf"/>
</dbReference>
<feature type="domain" description="HTH marR-type" evidence="1">
    <location>
        <begin position="38"/>
        <end position="86"/>
    </location>
</feature>
<dbReference type="RefSeq" id="WP_190268877.1">
    <property type="nucleotide sequence ID" value="NZ_BAABAD010000005.1"/>
</dbReference>
<gene>
    <name evidence="2" type="ORF">IDF66_23645</name>
</gene>
<dbReference type="SUPFAM" id="SSF46785">
    <property type="entry name" value="Winged helix' DNA-binding domain"/>
    <property type="match status" value="1"/>
</dbReference>
<evidence type="ECO:0000259" key="1">
    <source>
        <dbReference type="Pfam" id="PF12802"/>
    </source>
</evidence>
<evidence type="ECO:0000313" key="2">
    <source>
        <dbReference type="EMBL" id="MBD1322585.1"/>
    </source>
</evidence>
<protein>
    <submittedName>
        <fullName evidence="2">Winged helix-turn-helix transcriptional regulator</fullName>
    </submittedName>
</protein>
<name>A0ABR7WIK5_9ACTN</name>
<keyword evidence="3" id="KW-1185">Reference proteome</keyword>
<evidence type="ECO:0000313" key="3">
    <source>
        <dbReference type="Proteomes" id="UP000602395"/>
    </source>
</evidence>
<reference evidence="2 3" key="1">
    <citation type="submission" date="2020-09" db="EMBL/GenBank/DDBJ databases">
        <title>Novel species in genus Gordonia.</title>
        <authorList>
            <person name="Zhang G."/>
        </authorList>
    </citation>
    <scope>NUCLEOTIDE SEQUENCE [LARGE SCALE GENOMIC DNA]</scope>
    <source>
        <strain evidence="2 3">ON-33</strain>
    </source>
</reference>
<dbReference type="Pfam" id="PF12802">
    <property type="entry name" value="MarR_2"/>
    <property type="match status" value="1"/>
</dbReference>
<accession>A0ABR7WIK5</accession>
<dbReference type="InterPro" id="IPR036388">
    <property type="entry name" value="WH-like_DNA-bd_sf"/>
</dbReference>
<organism evidence="2 3">
    <name type="scientific">Gordonia hankookensis</name>
    <dbReference type="NCBI Taxonomy" id="589403"/>
    <lineage>
        <taxon>Bacteria</taxon>
        <taxon>Bacillati</taxon>
        <taxon>Actinomycetota</taxon>
        <taxon>Actinomycetes</taxon>
        <taxon>Mycobacteriales</taxon>
        <taxon>Gordoniaceae</taxon>
        <taxon>Gordonia</taxon>
    </lineage>
</organism>
<sequence>MSGAGDASFWPSPVYRDLAEELLRMGRRKTNVVPGTQLEASAFAILWVLSDDRPRTLRELSEELDLEQSTVNRQVNAAIKHGYLERFEVEGQISRLIRPTAAGLDAFEHDGMRRADRLIRVFADLAPGSPDTLLHELRAFNDAYERSTARQDEQHTARQHAH</sequence>
<comment type="caution">
    <text evidence="2">The sequence shown here is derived from an EMBL/GenBank/DDBJ whole genome shotgun (WGS) entry which is preliminary data.</text>
</comment>
<dbReference type="InterPro" id="IPR000835">
    <property type="entry name" value="HTH_MarR-typ"/>
</dbReference>
<proteinExistence type="predicted"/>
<dbReference type="Gene3D" id="1.10.10.10">
    <property type="entry name" value="Winged helix-like DNA-binding domain superfamily/Winged helix DNA-binding domain"/>
    <property type="match status" value="1"/>
</dbReference>
<dbReference type="Proteomes" id="UP000602395">
    <property type="component" value="Unassembled WGS sequence"/>
</dbReference>